<dbReference type="AlphaFoldDB" id="A0A7J3XY49"/>
<keyword evidence="4 5" id="KW-0472">Membrane</keyword>
<accession>A0A7J3XY49</accession>
<comment type="subcellular location">
    <subcellularLocation>
        <location evidence="5">Cell membrane</location>
        <topology evidence="5">Multi-pass membrane protein</topology>
    </subcellularLocation>
    <subcellularLocation>
        <location evidence="1">Membrane</location>
        <topology evidence="1">Multi-pass membrane protein</topology>
    </subcellularLocation>
</comment>
<evidence type="ECO:0000256" key="1">
    <source>
        <dbReference type="ARBA" id="ARBA00004141"/>
    </source>
</evidence>
<feature type="transmembrane region" description="Helical" evidence="5">
    <location>
        <begin position="495"/>
        <end position="517"/>
    </location>
</feature>
<feature type="transmembrane region" description="Helical" evidence="5">
    <location>
        <begin position="422"/>
        <end position="455"/>
    </location>
</feature>
<dbReference type="InterPro" id="IPR035906">
    <property type="entry name" value="MetI-like_sf"/>
</dbReference>
<proteinExistence type="inferred from homology"/>
<feature type="transmembrane region" description="Helical" evidence="5">
    <location>
        <begin position="552"/>
        <end position="581"/>
    </location>
</feature>
<evidence type="ECO:0000256" key="3">
    <source>
        <dbReference type="ARBA" id="ARBA00022989"/>
    </source>
</evidence>
<keyword evidence="2 5" id="KW-0812">Transmembrane</keyword>
<dbReference type="Gene3D" id="1.10.3720.10">
    <property type="entry name" value="MetI-like"/>
    <property type="match status" value="1"/>
</dbReference>
<name>A0A7J3XY49_9CREN</name>
<keyword evidence="5" id="KW-0813">Transport</keyword>
<evidence type="ECO:0000313" key="7">
    <source>
        <dbReference type="EMBL" id="HHP67658.1"/>
    </source>
</evidence>
<feature type="transmembrane region" description="Helical" evidence="5">
    <location>
        <begin position="467"/>
        <end position="489"/>
    </location>
</feature>
<gene>
    <name evidence="7" type="ORF">ENM60_02540</name>
</gene>
<feature type="domain" description="ABC transmembrane type-1" evidence="6">
    <location>
        <begin position="427"/>
        <end position="623"/>
    </location>
</feature>
<comment type="caution">
    <text evidence="7">The sequence shown here is derived from an EMBL/GenBank/DDBJ whole genome shotgun (WGS) entry which is preliminary data.</text>
</comment>
<sequence length="637" mass="69018">MASRQVSITKTISQRYIRPLWDGLKEVWSYGTGRIGLILLIILVGISVAATITMPSNLLAMWESPSYWDENPMLVPPAWVSYLGQPVAPQSVNVLTMPVSSGEQAGFMYYNYTAKYVLTQPQYPQDVIAKVLGATIFNIQVNNTVKVISPTITFILVRPDNLTLTLATTSPTITNISGWYTRMDVKLSLTNYGGVGQALGMRYINETQLAQVIGSNTTLLSVVKLGIMNEIVTLMRSFPQYYIFGKLAINVSLGNISSDITPIYQQIQSILNSLPETSPGVNVVKPGLSNALSSLQSAINARTPSGMIPYLYSALGNLTQAYAMSIAYNTFSANQSATLFSAITSLSKIISDLETTTKYYSIDIQTQPLTGTYIAQVIVSYSTEAPLTQLPGLPVSSVRIIFKGSAYGLLGTDDIGRDLAVILYYGFPVAMAIGLTAAIATTLIGLVLGVISGYYGGYVDEAIQRTVDVIGNIPLLPILILLGQIAELVFVNNPFMILMTIIVVLIVFGWGGLAITVRTMTLSIKEEPYIEAALALGASNNRVIIKHILPQVAAYGVASMVFSVPSAILTEAGLSVLGIRSGYPTWGAVLSRARDSNRYDVWWWIIPPGLLISITSLAFVLVGLAIERMVEPRLRTL</sequence>
<dbReference type="GO" id="GO:0005886">
    <property type="term" value="C:plasma membrane"/>
    <property type="evidence" value="ECO:0007669"/>
    <property type="project" value="UniProtKB-SubCell"/>
</dbReference>
<dbReference type="Pfam" id="PF00528">
    <property type="entry name" value="BPD_transp_1"/>
    <property type="match status" value="1"/>
</dbReference>
<dbReference type="CDD" id="cd06261">
    <property type="entry name" value="TM_PBP2"/>
    <property type="match status" value="1"/>
</dbReference>
<protein>
    <submittedName>
        <fullName evidence="7">ABC transporter permease</fullName>
    </submittedName>
</protein>
<keyword evidence="3 5" id="KW-1133">Transmembrane helix</keyword>
<dbReference type="PANTHER" id="PTHR43839">
    <property type="entry name" value="OPPC IN A BINDING PROTEIN-DEPENDENT TRANSPORT SYSTEM"/>
    <property type="match status" value="1"/>
</dbReference>
<organism evidence="7">
    <name type="scientific">Thermogladius calderae</name>
    <dbReference type="NCBI Taxonomy" id="1200300"/>
    <lineage>
        <taxon>Archaea</taxon>
        <taxon>Thermoproteota</taxon>
        <taxon>Thermoprotei</taxon>
        <taxon>Desulfurococcales</taxon>
        <taxon>Desulfurococcaceae</taxon>
        <taxon>Thermogladius</taxon>
    </lineage>
</organism>
<dbReference type="PANTHER" id="PTHR43839:SF1">
    <property type="entry name" value="OPPC IN A BINDING PROTEIN-DEPENDENT TRANSPORT SYSTEM"/>
    <property type="match status" value="1"/>
</dbReference>
<dbReference type="InterPro" id="IPR000515">
    <property type="entry name" value="MetI-like"/>
</dbReference>
<dbReference type="PROSITE" id="PS50928">
    <property type="entry name" value="ABC_TM1"/>
    <property type="match status" value="1"/>
</dbReference>
<feature type="transmembrane region" description="Helical" evidence="5">
    <location>
        <begin position="35"/>
        <end position="54"/>
    </location>
</feature>
<evidence type="ECO:0000256" key="2">
    <source>
        <dbReference type="ARBA" id="ARBA00022692"/>
    </source>
</evidence>
<evidence type="ECO:0000259" key="6">
    <source>
        <dbReference type="PROSITE" id="PS50928"/>
    </source>
</evidence>
<reference evidence="7" key="1">
    <citation type="journal article" date="2020" name="mSystems">
        <title>Genome- and Community-Level Interaction Insights into Carbon Utilization and Element Cycling Functions of Hydrothermarchaeota in Hydrothermal Sediment.</title>
        <authorList>
            <person name="Zhou Z."/>
            <person name="Liu Y."/>
            <person name="Xu W."/>
            <person name="Pan J."/>
            <person name="Luo Z.H."/>
            <person name="Li M."/>
        </authorList>
    </citation>
    <scope>NUCLEOTIDE SEQUENCE [LARGE SCALE GENOMIC DNA]</scope>
    <source>
        <strain evidence="7">SpSt-110</strain>
    </source>
</reference>
<evidence type="ECO:0000256" key="5">
    <source>
        <dbReference type="RuleBase" id="RU363032"/>
    </source>
</evidence>
<feature type="transmembrane region" description="Helical" evidence="5">
    <location>
        <begin position="601"/>
        <end position="626"/>
    </location>
</feature>
<comment type="similarity">
    <text evidence="5">Belongs to the binding-protein-dependent transport system permease family.</text>
</comment>
<dbReference type="GO" id="GO:0055085">
    <property type="term" value="P:transmembrane transport"/>
    <property type="evidence" value="ECO:0007669"/>
    <property type="project" value="InterPro"/>
</dbReference>
<evidence type="ECO:0000256" key="4">
    <source>
        <dbReference type="ARBA" id="ARBA00023136"/>
    </source>
</evidence>
<dbReference type="SUPFAM" id="SSF161098">
    <property type="entry name" value="MetI-like"/>
    <property type="match status" value="1"/>
</dbReference>
<dbReference type="EMBL" id="DRYK01000035">
    <property type="protein sequence ID" value="HHP67658.1"/>
    <property type="molecule type" value="Genomic_DNA"/>
</dbReference>